<evidence type="ECO:0000313" key="10">
    <source>
        <dbReference type="EMBL" id="TPD57572.1"/>
    </source>
</evidence>
<dbReference type="PANTHER" id="PTHR30037">
    <property type="entry name" value="DNA-3-METHYLADENINE GLYCOSYLASE 1"/>
    <property type="match status" value="1"/>
</dbReference>
<dbReference type="EC" id="3.2.2.20" evidence="8"/>
<evidence type="ECO:0000256" key="6">
    <source>
        <dbReference type="ARBA" id="ARBA00052558"/>
    </source>
</evidence>
<dbReference type="FunFam" id="1.10.340.30:FF:000009">
    <property type="entry name" value="DNA-3-methyladenine glycosylase I"/>
    <property type="match status" value="1"/>
</dbReference>
<dbReference type="EMBL" id="VFIY01000018">
    <property type="protein sequence ID" value="TPD57572.1"/>
    <property type="molecule type" value="Genomic_DNA"/>
</dbReference>
<dbReference type="Pfam" id="PF03352">
    <property type="entry name" value="Adenine_glyco"/>
    <property type="match status" value="1"/>
</dbReference>
<keyword evidence="4 9" id="KW-0862">Zinc</keyword>
<evidence type="ECO:0000256" key="5">
    <source>
        <dbReference type="ARBA" id="ARBA00023204"/>
    </source>
</evidence>
<evidence type="ECO:0000313" key="11">
    <source>
        <dbReference type="Proteomes" id="UP000319148"/>
    </source>
</evidence>
<dbReference type="NCBIfam" id="TIGR00624">
    <property type="entry name" value="tag"/>
    <property type="match status" value="1"/>
</dbReference>
<protein>
    <recommendedName>
        <fullName evidence="8">DNA-3-methyladenine glycosylase I</fullName>
        <ecNumber evidence="8">3.2.2.20</ecNumber>
    </recommendedName>
</protein>
<keyword evidence="2" id="KW-0227">DNA damage</keyword>
<sequence>MSTPTRCRWPGDDPQYCAYHDEEWGVPVYDSRALFEKLILDGFQAGLSWITILRRRDKFLDAFDSFDPVKIAAYGEADIDRLMNDSGIIRNRQKILSTIKNAKLYLEIEAEKEGAFSALLWSFTNGKPLHNHWSGDGDVPATSPESEHMSKALKKMGFGFCGPTICYAFMQAVGMVNDHITSCYRHQEVMRL</sequence>
<dbReference type="SUPFAM" id="SSF48150">
    <property type="entry name" value="DNA-glycosylase"/>
    <property type="match status" value="1"/>
</dbReference>
<dbReference type="Gene3D" id="1.10.340.30">
    <property type="entry name" value="Hypothetical protein, domain 2"/>
    <property type="match status" value="1"/>
</dbReference>
<dbReference type="InterPro" id="IPR011257">
    <property type="entry name" value="DNA_glycosylase"/>
</dbReference>
<organism evidence="10 11">
    <name type="scientific">Emcibacter nanhaiensis</name>
    <dbReference type="NCBI Taxonomy" id="1505037"/>
    <lineage>
        <taxon>Bacteria</taxon>
        <taxon>Pseudomonadati</taxon>
        <taxon>Pseudomonadota</taxon>
        <taxon>Alphaproteobacteria</taxon>
        <taxon>Emcibacterales</taxon>
        <taxon>Emcibacteraceae</taxon>
        <taxon>Emcibacter</taxon>
    </lineage>
</organism>
<evidence type="ECO:0000256" key="2">
    <source>
        <dbReference type="ARBA" id="ARBA00022763"/>
    </source>
</evidence>
<evidence type="ECO:0000256" key="1">
    <source>
        <dbReference type="ARBA" id="ARBA00022723"/>
    </source>
</evidence>
<comment type="catalytic activity">
    <reaction evidence="6">
        <text>Hydrolysis of alkylated DNA, releasing 3-methyladenine.</text>
        <dbReference type="EC" id="3.2.2.20"/>
    </reaction>
</comment>
<name>A0A501PC29_9PROT</name>
<dbReference type="RefSeq" id="WP_139941887.1">
    <property type="nucleotide sequence ID" value="NZ_JBHSYP010000005.1"/>
</dbReference>
<dbReference type="PANTHER" id="PTHR30037:SF4">
    <property type="entry name" value="DNA-3-METHYLADENINE GLYCOSYLASE I"/>
    <property type="match status" value="1"/>
</dbReference>
<dbReference type="Proteomes" id="UP000319148">
    <property type="component" value="Unassembled WGS sequence"/>
</dbReference>
<comment type="function">
    <text evidence="7">Hydrolysis of the deoxyribose N-glycosidic bond to excise 3-methyladenine from the damaged DNA polymer formed by alkylation lesions.</text>
</comment>
<gene>
    <name evidence="10" type="ORF">FIV46_15775</name>
</gene>
<dbReference type="GO" id="GO:0006284">
    <property type="term" value="P:base-excision repair"/>
    <property type="evidence" value="ECO:0007669"/>
    <property type="project" value="InterPro"/>
</dbReference>
<dbReference type="OrthoDB" id="9807664at2"/>
<keyword evidence="5" id="KW-0234">DNA repair</keyword>
<dbReference type="InterPro" id="IPR052891">
    <property type="entry name" value="DNA-3mA_glycosylase"/>
</dbReference>
<proteinExistence type="predicted"/>
<accession>A0A501PC29</accession>
<dbReference type="InterPro" id="IPR004597">
    <property type="entry name" value="Tag"/>
</dbReference>
<evidence type="ECO:0000256" key="4">
    <source>
        <dbReference type="ARBA" id="ARBA00022833"/>
    </source>
</evidence>
<dbReference type="GO" id="GO:0008725">
    <property type="term" value="F:DNA-3-methyladenine glycosylase activity"/>
    <property type="evidence" value="ECO:0007669"/>
    <property type="project" value="UniProtKB-EC"/>
</dbReference>
<feature type="binding site" evidence="9">
    <location>
        <position position="7"/>
    </location>
    <ligand>
        <name>Zn(2+)</name>
        <dbReference type="ChEBI" id="CHEBI:29105"/>
    </ligand>
</feature>
<evidence type="ECO:0000256" key="9">
    <source>
        <dbReference type="PIRSR" id="PIRSR604597-1"/>
    </source>
</evidence>
<dbReference type="AlphaFoldDB" id="A0A501PC29"/>
<evidence type="ECO:0000256" key="3">
    <source>
        <dbReference type="ARBA" id="ARBA00022801"/>
    </source>
</evidence>
<comment type="caution">
    <text evidence="10">The sequence shown here is derived from an EMBL/GenBank/DDBJ whole genome shotgun (WGS) entry which is preliminary data.</text>
</comment>
<feature type="binding site" evidence="9">
    <location>
        <position position="179"/>
    </location>
    <ligand>
        <name>Zn(2+)</name>
        <dbReference type="ChEBI" id="CHEBI:29105"/>
    </ligand>
</feature>
<reference evidence="11" key="1">
    <citation type="submission" date="2019-06" db="EMBL/GenBank/DDBJ databases">
        <title>The complete genome of Emcibacter congregatus ZYLT.</title>
        <authorList>
            <person name="Zhao Z."/>
        </authorList>
    </citation>
    <scope>NUCLEOTIDE SEQUENCE [LARGE SCALE GENOMIC DNA]</scope>
    <source>
        <strain evidence="11">MCCC 1A06723</strain>
    </source>
</reference>
<keyword evidence="3" id="KW-0378">Hydrolase</keyword>
<keyword evidence="1 9" id="KW-0479">Metal-binding</keyword>
<evidence type="ECO:0000256" key="7">
    <source>
        <dbReference type="ARBA" id="ARBA00057608"/>
    </source>
</evidence>
<feature type="binding site" evidence="9">
    <location>
        <position position="183"/>
    </location>
    <ligand>
        <name>Zn(2+)</name>
        <dbReference type="ChEBI" id="CHEBI:29105"/>
    </ligand>
</feature>
<feature type="binding site" evidence="9">
    <location>
        <position position="20"/>
    </location>
    <ligand>
        <name>Zn(2+)</name>
        <dbReference type="ChEBI" id="CHEBI:29105"/>
    </ligand>
</feature>
<dbReference type="InterPro" id="IPR005019">
    <property type="entry name" value="Adenine_glyco"/>
</dbReference>
<dbReference type="GO" id="GO:0046872">
    <property type="term" value="F:metal ion binding"/>
    <property type="evidence" value="ECO:0007669"/>
    <property type="project" value="UniProtKB-KW"/>
</dbReference>
<evidence type="ECO:0000256" key="8">
    <source>
        <dbReference type="ARBA" id="ARBA00066766"/>
    </source>
</evidence>
<keyword evidence="11" id="KW-1185">Reference proteome</keyword>